<dbReference type="SUPFAM" id="SSF51735">
    <property type="entry name" value="NAD(P)-binding Rossmann-fold domains"/>
    <property type="match status" value="1"/>
</dbReference>
<dbReference type="GO" id="GO:0008270">
    <property type="term" value="F:zinc ion binding"/>
    <property type="evidence" value="ECO:0007669"/>
    <property type="project" value="InterPro"/>
</dbReference>
<dbReference type="Pfam" id="PF08240">
    <property type="entry name" value="ADH_N"/>
    <property type="match status" value="1"/>
</dbReference>
<sequence>MKAVILNGTGGREKLEFSTSYPVPKPTDGQVIVNNTFVGFNFIDIYLRTGFYPSTTGYPLILGQEGAGTVVAIEGSNPLDFRPGDRWQAVRIPENVSDEDAVASHMAGMTALSLVKEAYPAKRGDTVLVHAAAGGVGSFLCQLLSNEGVIVIATSGGPNKCALAKENGATHAIDYKDPSGRPWVEQVLELTGGDGVDAAYDSVGKDTWEDSIEVTKRKGRVVYFGSASGPVPPLNLALIRAKNATVIQPTLSNYITTRQELEYYAHGVLERVQDGRLKVKTSRVYSWAEVAQAHKDLEERRSTGKLLLKL</sequence>
<dbReference type="OrthoDB" id="48317at2759"/>
<comment type="caution">
    <text evidence="6">The sequence shown here is derived from an EMBL/GenBank/DDBJ whole genome shotgun (WGS) entry which is preliminary data.</text>
</comment>
<evidence type="ECO:0000256" key="1">
    <source>
        <dbReference type="ARBA" id="ARBA00022857"/>
    </source>
</evidence>
<gene>
    <name evidence="6" type="ORF">EDB81DRAFT_873803</name>
</gene>
<evidence type="ECO:0000256" key="4">
    <source>
        <dbReference type="ARBA" id="ARBA00070796"/>
    </source>
</evidence>
<dbReference type="InterPro" id="IPR013154">
    <property type="entry name" value="ADH-like_N"/>
</dbReference>
<dbReference type="GO" id="GO:0005829">
    <property type="term" value="C:cytosol"/>
    <property type="evidence" value="ECO:0007669"/>
    <property type="project" value="TreeGrafter"/>
</dbReference>
<dbReference type="Gene3D" id="3.40.50.720">
    <property type="entry name" value="NAD(P)-binding Rossmann-like Domain"/>
    <property type="match status" value="1"/>
</dbReference>
<keyword evidence="2" id="KW-0560">Oxidoreductase</keyword>
<dbReference type="InterPro" id="IPR013149">
    <property type="entry name" value="ADH-like_C"/>
</dbReference>
<dbReference type="Proteomes" id="UP000738349">
    <property type="component" value="Unassembled WGS sequence"/>
</dbReference>
<evidence type="ECO:0000313" key="7">
    <source>
        <dbReference type="Proteomes" id="UP000738349"/>
    </source>
</evidence>
<organism evidence="6 7">
    <name type="scientific">Dactylonectria macrodidyma</name>
    <dbReference type="NCBI Taxonomy" id="307937"/>
    <lineage>
        <taxon>Eukaryota</taxon>
        <taxon>Fungi</taxon>
        <taxon>Dikarya</taxon>
        <taxon>Ascomycota</taxon>
        <taxon>Pezizomycotina</taxon>
        <taxon>Sordariomycetes</taxon>
        <taxon>Hypocreomycetidae</taxon>
        <taxon>Hypocreales</taxon>
        <taxon>Nectriaceae</taxon>
        <taxon>Dactylonectria</taxon>
    </lineage>
</organism>
<dbReference type="PANTHER" id="PTHR48106:SF13">
    <property type="entry name" value="QUINONE OXIDOREDUCTASE-RELATED"/>
    <property type="match status" value="1"/>
</dbReference>
<evidence type="ECO:0000313" key="6">
    <source>
        <dbReference type="EMBL" id="KAH7110686.1"/>
    </source>
</evidence>
<name>A0A9P9I7F9_9HYPO</name>
<dbReference type="InterPro" id="IPR036291">
    <property type="entry name" value="NAD(P)-bd_dom_sf"/>
</dbReference>
<evidence type="ECO:0000256" key="3">
    <source>
        <dbReference type="ARBA" id="ARBA00043088"/>
    </source>
</evidence>
<dbReference type="SMART" id="SM00829">
    <property type="entry name" value="PKS_ER"/>
    <property type="match status" value="1"/>
</dbReference>
<dbReference type="InterPro" id="IPR020843">
    <property type="entry name" value="ER"/>
</dbReference>
<dbReference type="InterPro" id="IPR011032">
    <property type="entry name" value="GroES-like_sf"/>
</dbReference>
<dbReference type="Pfam" id="PF00107">
    <property type="entry name" value="ADH_zinc_N"/>
    <property type="match status" value="1"/>
</dbReference>
<dbReference type="SUPFAM" id="SSF50129">
    <property type="entry name" value="GroES-like"/>
    <property type="match status" value="1"/>
</dbReference>
<evidence type="ECO:0000259" key="5">
    <source>
        <dbReference type="SMART" id="SM00829"/>
    </source>
</evidence>
<dbReference type="GO" id="GO:0070402">
    <property type="term" value="F:NADPH binding"/>
    <property type="evidence" value="ECO:0007669"/>
    <property type="project" value="TreeGrafter"/>
</dbReference>
<reference evidence="6" key="1">
    <citation type="journal article" date="2021" name="Nat. Commun.">
        <title>Genetic determinants of endophytism in the Arabidopsis root mycobiome.</title>
        <authorList>
            <person name="Mesny F."/>
            <person name="Miyauchi S."/>
            <person name="Thiergart T."/>
            <person name="Pickel B."/>
            <person name="Atanasova L."/>
            <person name="Karlsson M."/>
            <person name="Huettel B."/>
            <person name="Barry K.W."/>
            <person name="Haridas S."/>
            <person name="Chen C."/>
            <person name="Bauer D."/>
            <person name="Andreopoulos W."/>
            <person name="Pangilinan J."/>
            <person name="LaButti K."/>
            <person name="Riley R."/>
            <person name="Lipzen A."/>
            <person name="Clum A."/>
            <person name="Drula E."/>
            <person name="Henrissat B."/>
            <person name="Kohler A."/>
            <person name="Grigoriev I.V."/>
            <person name="Martin F.M."/>
            <person name="Hacquard S."/>
        </authorList>
    </citation>
    <scope>NUCLEOTIDE SEQUENCE</scope>
    <source>
        <strain evidence="6">MPI-CAGE-AT-0147</strain>
    </source>
</reference>
<dbReference type="Gene3D" id="3.90.180.10">
    <property type="entry name" value="Medium-chain alcohol dehydrogenases, catalytic domain"/>
    <property type="match status" value="2"/>
</dbReference>
<dbReference type="InterPro" id="IPR047618">
    <property type="entry name" value="QOR-like"/>
</dbReference>
<keyword evidence="7" id="KW-1185">Reference proteome</keyword>
<dbReference type="PROSITE" id="PS01162">
    <property type="entry name" value="QOR_ZETA_CRYSTAL"/>
    <property type="match status" value="1"/>
</dbReference>
<dbReference type="GO" id="GO:0003960">
    <property type="term" value="F:quinone reductase (NADPH) activity"/>
    <property type="evidence" value="ECO:0007669"/>
    <property type="project" value="InterPro"/>
</dbReference>
<evidence type="ECO:0000256" key="2">
    <source>
        <dbReference type="ARBA" id="ARBA00023002"/>
    </source>
</evidence>
<dbReference type="CDD" id="cd05286">
    <property type="entry name" value="QOR2"/>
    <property type="match status" value="1"/>
</dbReference>
<protein>
    <recommendedName>
        <fullName evidence="4">Probable quinone oxidoreductase</fullName>
    </recommendedName>
    <alternativeName>
        <fullName evidence="3">NADPH:quinone reductase</fullName>
    </alternativeName>
</protein>
<dbReference type="AlphaFoldDB" id="A0A9P9I7F9"/>
<feature type="domain" description="Enoyl reductase (ER)" evidence="5">
    <location>
        <begin position="10"/>
        <end position="308"/>
    </location>
</feature>
<dbReference type="InterPro" id="IPR002364">
    <property type="entry name" value="Quin_OxRdtase/zeta-crystal_CS"/>
</dbReference>
<accession>A0A9P9I7F9</accession>
<dbReference type="PANTHER" id="PTHR48106">
    <property type="entry name" value="QUINONE OXIDOREDUCTASE PIG3-RELATED"/>
    <property type="match status" value="1"/>
</dbReference>
<dbReference type="EMBL" id="JAGMUV010000044">
    <property type="protein sequence ID" value="KAH7110686.1"/>
    <property type="molecule type" value="Genomic_DNA"/>
</dbReference>
<dbReference type="GO" id="GO:0035925">
    <property type="term" value="F:mRNA 3'-UTR AU-rich region binding"/>
    <property type="evidence" value="ECO:0007669"/>
    <property type="project" value="TreeGrafter"/>
</dbReference>
<dbReference type="FunFam" id="3.40.50.720:FF:000053">
    <property type="entry name" value="Quinone oxidoreductase 1"/>
    <property type="match status" value="1"/>
</dbReference>
<proteinExistence type="predicted"/>
<keyword evidence="1" id="KW-0521">NADP</keyword>